<dbReference type="RefSeq" id="WP_062408639.1">
    <property type="nucleotide sequence ID" value="NZ_CP013652.1"/>
</dbReference>
<accession>A0A0U2IMA7</accession>
<dbReference type="Proteomes" id="UP000061660">
    <property type="component" value="Chromosome"/>
</dbReference>
<dbReference type="OrthoDB" id="2081133at2"/>
<gene>
    <name evidence="2" type="ORF">IJ22_19730</name>
</gene>
<keyword evidence="3" id="KW-1185">Reference proteome</keyword>
<dbReference type="InterPro" id="IPR029021">
    <property type="entry name" value="Prot-tyrosine_phosphatase-like"/>
</dbReference>
<dbReference type="PATRIC" id="fig|162209.4.peg.2089"/>
<protein>
    <submittedName>
        <fullName evidence="2">Protein-tyrosine phosphatase</fullName>
    </submittedName>
</protein>
<dbReference type="STRING" id="162209.IJ22_19730"/>
<dbReference type="SUPFAM" id="SSF52799">
    <property type="entry name" value="(Phosphotyrosine protein) phosphatases II"/>
    <property type="match status" value="1"/>
</dbReference>
<dbReference type="AlphaFoldDB" id="A0A0U2IMA7"/>
<organism evidence="2 3">
    <name type="scientific">Paenibacillus naphthalenovorans</name>
    <dbReference type="NCBI Taxonomy" id="162209"/>
    <lineage>
        <taxon>Bacteria</taxon>
        <taxon>Bacillati</taxon>
        <taxon>Bacillota</taxon>
        <taxon>Bacilli</taxon>
        <taxon>Bacillales</taxon>
        <taxon>Paenibacillaceae</taxon>
        <taxon>Paenibacillus</taxon>
    </lineage>
</organism>
<sequence>MAEKSKKSYQALVDNKIFIGGEQDVQSFIEEEKCEVIVDLRAESPDAQLDKEGVVRIHIPLVDKEEGQEKFLKQAVETIVKEAEAGKKVAFHCAAGRSRAGSVAIGTLLALGLSDSVDDAEARIQAIRPEVVVHEKLKKSVAEIFQLDDAKTE</sequence>
<reference evidence="3" key="1">
    <citation type="submission" date="2015-12" db="EMBL/GenBank/DDBJ databases">
        <title>Complete genome sequences of two moderately thermophilic Paenibacillus species.</title>
        <authorList>
            <person name="Butler R.III."/>
            <person name="Wang J."/>
            <person name="Stark B.C."/>
            <person name="Pombert J.-F."/>
        </authorList>
    </citation>
    <scope>NUCLEOTIDE SEQUENCE [LARGE SCALE GENOMIC DNA]</scope>
    <source>
        <strain evidence="3">32O-Y</strain>
    </source>
</reference>
<dbReference type="PANTHER" id="PTHR47216:SF4">
    <property type="entry name" value="OS01G0859400 PROTEIN"/>
    <property type="match status" value="1"/>
</dbReference>
<dbReference type="PANTHER" id="PTHR47216">
    <property type="match status" value="1"/>
</dbReference>
<reference evidence="2 3" key="2">
    <citation type="journal article" date="2016" name="Genome Announc.">
        <title>Complete Genome Sequences of Two Interactive Moderate Thermophiles, Paenibacillus napthalenovorans 32O-Y and Paenibacillus sp. 32O-W.</title>
        <authorList>
            <person name="Butler R.R.III."/>
            <person name="Wang J."/>
            <person name="Stark B.C."/>
            <person name="Pombert J.F."/>
        </authorList>
    </citation>
    <scope>NUCLEOTIDE SEQUENCE [LARGE SCALE GENOMIC DNA]</scope>
    <source>
        <strain evidence="2 3">32O-Y</strain>
    </source>
</reference>
<proteinExistence type="predicted"/>
<feature type="domain" description="Tyrosine specific protein phosphatases" evidence="1">
    <location>
        <begin position="69"/>
        <end position="139"/>
    </location>
</feature>
<evidence type="ECO:0000313" key="3">
    <source>
        <dbReference type="Proteomes" id="UP000061660"/>
    </source>
</evidence>
<name>A0A0U2IMA7_9BACL</name>
<evidence type="ECO:0000259" key="1">
    <source>
        <dbReference type="PROSITE" id="PS50056"/>
    </source>
</evidence>
<evidence type="ECO:0000313" key="2">
    <source>
        <dbReference type="EMBL" id="ALS22347.1"/>
    </source>
</evidence>
<dbReference type="InterPro" id="IPR000340">
    <property type="entry name" value="Dual-sp_phosphatase_cat-dom"/>
</dbReference>
<dbReference type="InterPro" id="IPR000387">
    <property type="entry name" value="Tyr_Pase_dom"/>
</dbReference>
<dbReference type="PROSITE" id="PS50056">
    <property type="entry name" value="TYR_PHOSPHATASE_2"/>
    <property type="match status" value="1"/>
</dbReference>
<dbReference type="EMBL" id="CP013652">
    <property type="protein sequence ID" value="ALS22347.1"/>
    <property type="molecule type" value="Genomic_DNA"/>
</dbReference>
<dbReference type="Gene3D" id="3.90.190.10">
    <property type="entry name" value="Protein tyrosine phosphatase superfamily"/>
    <property type="match status" value="1"/>
</dbReference>
<dbReference type="Pfam" id="PF00782">
    <property type="entry name" value="DSPc"/>
    <property type="match status" value="1"/>
</dbReference>
<dbReference type="KEGG" id="pnp:IJ22_19730"/>